<gene>
    <name evidence="2" type="ORF">SAMN05216174_1326</name>
</gene>
<evidence type="ECO:0000256" key="1">
    <source>
        <dbReference type="SAM" id="Phobius"/>
    </source>
</evidence>
<protein>
    <submittedName>
        <fullName evidence="2">Uncharacterized protein</fullName>
    </submittedName>
</protein>
<evidence type="ECO:0000313" key="2">
    <source>
        <dbReference type="EMBL" id="SDE01955.1"/>
    </source>
</evidence>
<keyword evidence="3" id="KW-1185">Reference proteome</keyword>
<proteinExistence type="predicted"/>
<accession>A0A1G6ZJI2</accession>
<dbReference type="STRING" id="1271860.SAMN05216174_1326"/>
<dbReference type="AlphaFoldDB" id="A0A1G6ZJI2"/>
<feature type="transmembrane region" description="Helical" evidence="1">
    <location>
        <begin position="33"/>
        <end position="50"/>
    </location>
</feature>
<dbReference type="EMBL" id="FMZZ01000032">
    <property type="protein sequence ID" value="SDE01955.1"/>
    <property type="molecule type" value="Genomic_DNA"/>
</dbReference>
<sequence length="98" mass="10187">MPAADRVLAGVPGGPNSIIKGVDFHLFPLSNTGLVSIPLSFLLGYLGTVLSRDRADTERSDELEVRPVTGIGVGATDHERPGLILPSPGVSSPILIDS</sequence>
<dbReference type="Proteomes" id="UP000199501">
    <property type="component" value="Unassembled WGS sequence"/>
</dbReference>
<name>A0A1G6ZJI2_9PSEU</name>
<keyword evidence="1" id="KW-1133">Transmembrane helix</keyword>
<keyword evidence="1" id="KW-0472">Membrane</keyword>
<evidence type="ECO:0000313" key="3">
    <source>
        <dbReference type="Proteomes" id="UP000199501"/>
    </source>
</evidence>
<keyword evidence="1" id="KW-0812">Transmembrane</keyword>
<reference evidence="3" key="1">
    <citation type="submission" date="2016-10" db="EMBL/GenBank/DDBJ databases">
        <authorList>
            <person name="Varghese N."/>
            <person name="Submissions S."/>
        </authorList>
    </citation>
    <scope>NUCLEOTIDE SEQUENCE [LARGE SCALE GENOMIC DNA]</scope>
    <source>
        <strain evidence="3">IBRC-M 10403</strain>
    </source>
</reference>
<organism evidence="2 3">
    <name type="scientific">Actinokineospora iranica</name>
    <dbReference type="NCBI Taxonomy" id="1271860"/>
    <lineage>
        <taxon>Bacteria</taxon>
        <taxon>Bacillati</taxon>
        <taxon>Actinomycetota</taxon>
        <taxon>Actinomycetes</taxon>
        <taxon>Pseudonocardiales</taxon>
        <taxon>Pseudonocardiaceae</taxon>
        <taxon>Actinokineospora</taxon>
    </lineage>
</organism>